<feature type="compositionally biased region" description="Basic and acidic residues" evidence="2">
    <location>
        <begin position="311"/>
        <end position="323"/>
    </location>
</feature>
<dbReference type="PANTHER" id="PTHR33322:SF18">
    <property type="entry name" value="BAG FAMILY MOLECULAR CHAPERONE REGULATOR 8, CHLOROPLASTIC"/>
    <property type="match status" value="1"/>
</dbReference>
<feature type="compositionally biased region" description="Acidic residues" evidence="2">
    <location>
        <begin position="292"/>
        <end position="310"/>
    </location>
</feature>
<keyword evidence="1" id="KW-0143">Chaperone</keyword>
<gene>
    <name evidence="3" type="ORF">TAV2_LOCUS5165</name>
</gene>
<dbReference type="InterPro" id="IPR040400">
    <property type="entry name" value="BAG5/6/7/8"/>
</dbReference>
<dbReference type="GO" id="GO:0009506">
    <property type="term" value="C:plasmodesma"/>
    <property type="evidence" value="ECO:0007669"/>
    <property type="project" value="TreeGrafter"/>
</dbReference>
<protein>
    <recommendedName>
        <fullName evidence="5">BAG family molecular chaperone regulator 8, chloroplastic</fullName>
    </recommendedName>
</protein>
<evidence type="ECO:0000256" key="1">
    <source>
        <dbReference type="ARBA" id="ARBA00023186"/>
    </source>
</evidence>
<proteinExistence type="predicted"/>
<evidence type="ECO:0000256" key="2">
    <source>
        <dbReference type="SAM" id="MobiDB-lite"/>
    </source>
</evidence>
<dbReference type="PANTHER" id="PTHR33322">
    <property type="entry name" value="BAG DOMAIN CONTAINING PROTEIN, EXPRESSED"/>
    <property type="match status" value="1"/>
</dbReference>
<feature type="compositionally biased region" description="Basic and acidic residues" evidence="2">
    <location>
        <begin position="483"/>
        <end position="498"/>
    </location>
</feature>
<evidence type="ECO:0008006" key="5">
    <source>
        <dbReference type="Google" id="ProtNLM"/>
    </source>
</evidence>
<sequence>MASRHHHGCLRRQNHHDNVPLVATSSRCCTYADSTPCCTQSNHPSPPPPDNLLHLVASYLQNQQQEGQCPDQACSCETQGVRFNGIRRQQGVLHPQKNVPREYDHVILSCLLRKIDDLESSLNQFSARHEQRRDRHSTLRDSAARVIQTHFRSYLVRRSVSFRHLKELATIKSSFLSLKSSVSGKPHFPFKAVSRKATDLLLQLDLIQGRIDPMIRNSKRSMSRDLVRFLQYIDDCVVKRYDFVGKSAVSVSFMGSHSKLKGSDGKKPSGVGEDRTIEKLRNRMEKVFVTSSEEDEDSNAEVEELDSMTDDGEKVPMDSTDKRKIGSSKFRAGAFVKGNGVKPPLRKFMVYGNTHDLSSSAEDDSVDSGEETFVMSRDNERKHGSKTRNVVLVKGGGGKKRVVKTVSFDENGNVYKVYGDTPESSISEEDDLTSGSNDGSEDKKGNGNEVEEIKYVPKENERFEEEEETLSENEVSSSEGSEGDARNGNHPGSNEEQHKRKIQVQKGSLMFSPPLPLKMEP</sequence>
<feature type="region of interest" description="Disordered" evidence="2">
    <location>
        <begin position="411"/>
        <end position="521"/>
    </location>
</feature>
<evidence type="ECO:0000313" key="4">
    <source>
        <dbReference type="Proteomes" id="UP000836841"/>
    </source>
</evidence>
<organism evidence="3 4">
    <name type="scientific">Thlaspi arvense</name>
    <name type="common">Field penny-cress</name>
    <dbReference type="NCBI Taxonomy" id="13288"/>
    <lineage>
        <taxon>Eukaryota</taxon>
        <taxon>Viridiplantae</taxon>
        <taxon>Streptophyta</taxon>
        <taxon>Embryophyta</taxon>
        <taxon>Tracheophyta</taxon>
        <taxon>Spermatophyta</taxon>
        <taxon>Magnoliopsida</taxon>
        <taxon>eudicotyledons</taxon>
        <taxon>Gunneridae</taxon>
        <taxon>Pentapetalae</taxon>
        <taxon>rosids</taxon>
        <taxon>malvids</taxon>
        <taxon>Brassicales</taxon>
        <taxon>Brassicaceae</taxon>
        <taxon>Thlaspideae</taxon>
        <taxon>Thlaspi</taxon>
    </lineage>
</organism>
<feature type="compositionally biased region" description="Acidic residues" evidence="2">
    <location>
        <begin position="462"/>
        <end position="471"/>
    </location>
</feature>
<feature type="compositionally biased region" description="Basic and acidic residues" evidence="2">
    <location>
        <begin position="440"/>
        <end position="461"/>
    </location>
</feature>
<dbReference type="GO" id="GO:0006457">
    <property type="term" value="P:protein folding"/>
    <property type="evidence" value="ECO:0007669"/>
    <property type="project" value="TreeGrafter"/>
</dbReference>
<dbReference type="EMBL" id="OU466858">
    <property type="protein sequence ID" value="CAH2044941.1"/>
    <property type="molecule type" value="Genomic_DNA"/>
</dbReference>
<dbReference type="PROSITE" id="PS50096">
    <property type="entry name" value="IQ"/>
    <property type="match status" value="1"/>
</dbReference>
<dbReference type="Proteomes" id="UP000836841">
    <property type="component" value="Chromosome 2"/>
</dbReference>
<dbReference type="AlphaFoldDB" id="A0AAU9RQN7"/>
<evidence type="ECO:0000313" key="3">
    <source>
        <dbReference type="EMBL" id="CAH2044941.1"/>
    </source>
</evidence>
<accession>A0AAU9RQN7</accession>
<keyword evidence="4" id="KW-1185">Reference proteome</keyword>
<name>A0AAU9RQN7_THLAR</name>
<reference evidence="3 4" key="1">
    <citation type="submission" date="2022-03" db="EMBL/GenBank/DDBJ databases">
        <authorList>
            <person name="Nunn A."/>
            <person name="Chopra R."/>
            <person name="Nunn A."/>
            <person name="Contreras Garrido A."/>
        </authorList>
    </citation>
    <scope>NUCLEOTIDE SEQUENCE [LARGE SCALE GENOMIC DNA]</scope>
</reference>
<feature type="region of interest" description="Disordered" evidence="2">
    <location>
        <begin position="289"/>
        <end position="323"/>
    </location>
</feature>